<evidence type="ECO:0000256" key="1">
    <source>
        <dbReference type="ARBA" id="ARBA00003843"/>
    </source>
</evidence>
<evidence type="ECO:0000259" key="8">
    <source>
        <dbReference type="SMART" id="SM00446"/>
    </source>
</evidence>
<evidence type="ECO:0000256" key="6">
    <source>
        <dbReference type="ARBA" id="ARBA00023460"/>
    </source>
</evidence>
<dbReference type="Gene3D" id="3.80.10.10">
    <property type="entry name" value="Ribonuclease Inhibitor"/>
    <property type="match status" value="1"/>
</dbReference>
<dbReference type="AlphaFoldDB" id="A0A8J4YBV0"/>
<dbReference type="EMBL" id="JACEEZ010007739">
    <property type="protein sequence ID" value="KAG0723778.1"/>
    <property type="molecule type" value="Genomic_DNA"/>
</dbReference>
<dbReference type="InterPro" id="IPR003603">
    <property type="entry name" value="U2A'_phosphoprotein32A_C"/>
</dbReference>
<comment type="similarity">
    <text evidence="6">Belongs to the SDS22 family.</text>
</comment>
<keyword evidence="5" id="KW-0539">Nucleus</keyword>
<reference evidence="9" key="1">
    <citation type="submission" date="2020-07" db="EMBL/GenBank/DDBJ databases">
        <title>The High-quality genome of the commercially important snow crab, Chionoecetes opilio.</title>
        <authorList>
            <person name="Jeong J.-H."/>
            <person name="Ryu S."/>
        </authorList>
    </citation>
    <scope>NUCLEOTIDE SEQUENCE</scope>
    <source>
        <strain evidence="9">MADBK_172401_WGS</strain>
        <tissue evidence="9">Digestive gland</tissue>
    </source>
</reference>
<comment type="subcellular location">
    <subcellularLocation>
        <location evidence="2">Nucleus</location>
    </subcellularLocation>
</comment>
<dbReference type="PANTHER" id="PTHR45973:SF23">
    <property type="entry name" value="PROTEIN PHOSPHATASE 1 REGULATORY SUBUNIT 7"/>
    <property type="match status" value="1"/>
</dbReference>
<dbReference type="FunFam" id="3.80.10.10:FF:000055">
    <property type="entry name" value="Protein phosphatase 1 regulatory subunit 7"/>
    <property type="match status" value="1"/>
</dbReference>
<feature type="domain" description="U2A'/phosphoprotein 32 family A C-terminal" evidence="8">
    <location>
        <begin position="99"/>
        <end position="117"/>
    </location>
</feature>
<proteinExistence type="inferred from homology"/>
<organism evidence="9 10">
    <name type="scientific">Chionoecetes opilio</name>
    <name type="common">Atlantic snow crab</name>
    <name type="synonym">Cancer opilio</name>
    <dbReference type="NCBI Taxonomy" id="41210"/>
    <lineage>
        <taxon>Eukaryota</taxon>
        <taxon>Metazoa</taxon>
        <taxon>Ecdysozoa</taxon>
        <taxon>Arthropoda</taxon>
        <taxon>Crustacea</taxon>
        <taxon>Multicrustacea</taxon>
        <taxon>Malacostraca</taxon>
        <taxon>Eumalacostraca</taxon>
        <taxon>Eucarida</taxon>
        <taxon>Decapoda</taxon>
        <taxon>Pleocyemata</taxon>
        <taxon>Brachyura</taxon>
        <taxon>Eubrachyura</taxon>
        <taxon>Majoidea</taxon>
        <taxon>Majidae</taxon>
        <taxon>Chionoecetes</taxon>
    </lineage>
</organism>
<dbReference type="SUPFAM" id="SSF52058">
    <property type="entry name" value="L domain-like"/>
    <property type="match status" value="1"/>
</dbReference>
<name>A0A8J4YBV0_CHIOP</name>
<sequence>MSNRITKIEGLGRLVNLEQIYCSHNGVAALEGLDNNVKLKTLDMAVNRIKKIENISQLKEIEEFWFNGNGISEWNDLKQLENAKGIQTVYLEGNPLQVDPNYRRKIKLALPSLTQIDSTLCR</sequence>
<comment type="caution">
    <text evidence="9">The sequence shown here is derived from an EMBL/GenBank/DDBJ whole genome shotgun (WGS) entry which is preliminary data.</text>
</comment>
<keyword evidence="10" id="KW-1185">Reference proteome</keyword>
<dbReference type="InterPro" id="IPR001611">
    <property type="entry name" value="Leu-rich_rpt"/>
</dbReference>
<dbReference type="InterPro" id="IPR032675">
    <property type="entry name" value="LRR_dom_sf"/>
</dbReference>
<evidence type="ECO:0000256" key="5">
    <source>
        <dbReference type="ARBA" id="ARBA00023242"/>
    </source>
</evidence>
<dbReference type="InterPro" id="IPR050576">
    <property type="entry name" value="Cilia_flagella_integrity"/>
</dbReference>
<dbReference type="GO" id="GO:0005634">
    <property type="term" value="C:nucleus"/>
    <property type="evidence" value="ECO:0007669"/>
    <property type="project" value="UniProtKB-SubCell"/>
</dbReference>
<dbReference type="OrthoDB" id="7451790at2759"/>
<gene>
    <name evidence="9" type="primary">ppp1r7</name>
    <name evidence="9" type="ORF">GWK47_041944</name>
</gene>
<dbReference type="Pfam" id="PF14580">
    <property type="entry name" value="LRR_9"/>
    <property type="match status" value="1"/>
</dbReference>
<dbReference type="SMART" id="SM00365">
    <property type="entry name" value="LRR_SD22"/>
    <property type="match status" value="3"/>
</dbReference>
<evidence type="ECO:0000256" key="3">
    <source>
        <dbReference type="ARBA" id="ARBA00022614"/>
    </source>
</evidence>
<evidence type="ECO:0000256" key="4">
    <source>
        <dbReference type="ARBA" id="ARBA00022737"/>
    </source>
</evidence>
<accession>A0A8J4YBV0</accession>
<evidence type="ECO:0000256" key="2">
    <source>
        <dbReference type="ARBA" id="ARBA00004123"/>
    </source>
</evidence>
<evidence type="ECO:0000313" key="9">
    <source>
        <dbReference type="EMBL" id="KAG0723778.1"/>
    </source>
</evidence>
<keyword evidence="3" id="KW-0433">Leucine-rich repeat</keyword>
<dbReference type="Proteomes" id="UP000770661">
    <property type="component" value="Unassembled WGS sequence"/>
</dbReference>
<dbReference type="SMART" id="SM00446">
    <property type="entry name" value="LRRcap"/>
    <property type="match status" value="1"/>
</dbReference>
<dbReference type="PROSITE" id="PS51450">
    <property type="entry name" value="LRR"/>
    <property type="match status" value="1"/>
</dbReference>
<evidence type="ECO:0000313" key="10">
    <source>
        <dbReference type="Proteomes" id="UP000770661"/>
    </source>
</evidence>
<protein>
    <recommendedName>
        <fullName evidence="7">Dynein axonemal assembly factor 1 homolog</fullName>
    </recommendedName>
</protein>
<dbReference type="PANTHER" id="PTHR45973">
    <property type="entry name" value="PROTEIN PHOSPHATASE 1 REGULATORY SUBUNIT SDS22-RELATED"/>
    <property type="match status" value="1"/>
</dbReference>
<evidence type="ECO:0000256" key="7">
    <source>
        <dbReference type="ARBA" id="ARBA00024433"/>
    </source>
</evidence>
<comment type="function">
    <text evidence="1">Cilium-specific protein required for cilia structures.</text>
</comment>
<keyword evidence="4" id="KW-0677">Repeat</keyword>